<dbReference type="EMBL" id="JBHSBN010000007">
    <property type="protein sequence ID" value="MFC4106733.1"/>
    <property type="molecule type" value="Genomic_DNA"/>
</dbReference>
<evidence type="ECO:0000256" key="3">
    <source>
        <dbReference type="ARBA" id="ARBA00022692"/>
    </source>
</evidence>
<evidence type="ECO:0000256" key="4">
    <source>
        <dbReference type="ARBA" id="ARBA00022989"/>
    </source>
</evidence>
<evidence type="ECO:0000256" key="2">
    <source>
        <dbReference type="ARBA" id="ARBA00022475"/>
    </source>
</evidence>
<feature type="transmembrane region" description="Helical" evidence="6">
    <location>
        <begin position="129"/>
        <end position="146"/>
    </location>
</feature>
<dbReference type="Proteomes" id="UP001595868">
    <property type="component" value="Unassembled WGS sequence"/>
</dbReference>
<evidence type="ECO:0000256" key="6">
    <source>
        <dbReference type="SAM" id="Phobius"/>
    </source>
</evidence>
<dbReference type="PANTHER" id="PTHR47089:SF1">
    <property type="entry name" value="GUANOSINE ABC TRANSPORTER PERMEASE PROTEIN NUPP"/>
    <property type="match status" value="1"/>
</dbReference>
<feature type="transmembrane region" description="Helical" evidence="6">
    <location>
        <begin position="99"/>
        <end position="117"/>
    </location>
</feature>
<accession>A0ABV8KKW0</accession>
<evidence type="ECO:0000256" key="1">
    <source>
        <dbReference type="ARBA" id="ARBA00004651"/>
    </source>
</evidence>
<feature type="transmembrane region" description="Helical" evidence="6">
    <location>
        <begin position="362"/>
        <end position="384"/>
    </location>
</feature>
<keyword evidence="8" id="KW-1185">Reference proteome</keyword>
<gene>
    <name evidence="7" type="ORF">ACFOX0_12435</name>
</gene>
<keyword evidence="3 6" id="KW-0812">Transmembrane</keyword>
<dbReference type="CDD" id="cd06580">
    <property type="entry name" value="TM_PBP1_transp_TpRbsC_like"/>
    <property type="match status" value="1"/>
</dbReference>
<dbReference type="Pfam" id="PF02653">
    <property type="entry name" value="BPD_transp_2"/>
    <property type="match status" value="1"/>
</dbReference>
<reference evidence="8" key="1">
    <citation type="journal article" date="2019" name="Int. J. Syst. Evol. Microbiol.">
        <title>The Global Catalogue of Microorganisms (GCM) 10K type strain sequencing project: providing services to taxonomists for standard genome sequencing and annotation.</title>
        <authorList>
            <consortium name="The Broad Institute Genomics Platform"/>
            <consortium name="The Broad Institute Genome Sequencing Center for Infectious Disease"/>
            <person name="Wu L."/>
            <person name="Ma J."/>
        </authorList>
    </citation>
    <scope>NUCLEOTIDE SEQUENCE [LARGE SCALE GENOMIC DNA]</scope>
    <source>
        <strain evidence="8">2902at01</strain>
    </source>
</reference>
<keyword evidence="5 6" id="KW-0472">Membrane</keyword>
<sequence length="402" mass="41702">MRNFLHNLWSANTVMVNVLALVLAMLIGAILIIISDPDVLDTFSYFTARPADALSSSWAVVSDAYANLFKGAVVDPAAVSGWLDGSNGWQAVFAPISETLTYTAPLVFTGLSVALAFRGGLFNIGAQGQATVGVILAALAGILLPLPPVVHLIVALLAGALGGAVWGFVPGFLKARTGAHEVISTIMLNYVALYFLSWIIVQGAVHDPARSDSISRSVASSAQLPRLLGGDLRVHAGILLAVLATWGVAWLLNRSTFGFELRAVGANPDAARTAGISVTKTYILLMAIAGGLAGLGGSNMVIGTTASALTPEVVAQIGFDGILVALVGRVKPWGVALAALLFGALQAGGNRMQSYSGISLELVTVLQALIVIFIAAPALVKAIFRLRAARAARLQTSLAKGW</sequence>
<evidence type="ECO:0000313" key="7">
    <source>
        <dbReference type="EMBL" id="MFC4106733.1"/>
    </source>
</evidence>
<protein>
    <submittedName>
        <fullName evidence="7">ABC transporter permease</fullName>
    </submittedName>
</protein>
<comment type="subcellular location">
    <subcellularLocation>
        <location evidence="1">Cell membrane</location>
        <topology evidence="1">Multi-pass membrane protein</topology>
    </subcellularLocation>
</comment>
<feature type="transmembrane region" description="Helical" evidence="6">
    <location>
        <begin position="333"/>
        <end position="350"/>
    </location>
</feature>
<keyword evidence="4 6" id="KW-1133">Transmembrane helix</keyword>
<dbReference type="PANTHER" id="PTHR47089">
    <property type="entry name" value="ABC TRANSPORTER, PERMEASE PROTEIN"/>
    <property type="match status" value="1"/>
</dbReference>
<proteinExistence type="predicted"/>
<keyword evidence="2" id="KW-1003">Cell membrane</keyword>
<dbReference type="InterPro" id="IPR001851">
    <property type="entry name" value="ABC_transp_permease"/>
</dbReference>
<organism evidence="7 8">
    <name type="scientific">Micromonospora zhanjiangensis</name>
    <dbReference type="NCBI Taxonomy" id="1522057"/>
    <lineage>
        <taxon>Bacteria</taxon>
        <taxon>Bacillati</taxon>
        <taxon>Actinomycetota</taxon>
        <taxon>Actinomycetes</taxon>
        <taxon>Micromonosporales</taxon>
        <taxon>Micromonosporaceae</taxon>
        <taxon>Micromonospora</taxon>
    </lineage>
</organism>
<feature type="transmembrane region" description="Helical" evidence="6">
    <location>
        <begin position="234"/>
        <end position="252"/>
    </location>
</feature>
<feature type="transmembrane region" description="Helical" evidence="6">
    <location>
        <begin position="12"/>
        <end position="34"/>
    </location>
</feature>
<evidence type="ECO:0000313" key="8">
    <source>
        <dbReference type="Proteomes" id="UP001595868"/>
    </source>
</evidence>
<feature type="transmembrane region" description="Helical" evidence="6">
    <location>
        <begin position="185"/>
        <end position="205"/>
    </location>
</feature>
<comment type="caution">
    <text evidence="7">The sequence shown here is derived from an EMBL/GenBank/DDBJ whole genome shotgun (WGS) entry which is preliminary data.</text>
</comment>
<dbReference type="RefSeq" id="WP_377545430.1">
    <property type="nucleotide sequence ID" value="NZ_JBHSBN010000007.1"/>
</dbReference>
<name>A0ABV8KKW0_9ACTN</name>
<feature type="transmembrane region" description="Helical" evidence="6">
    <location>
        <begin position="152"/>
        <end position="173"/>
    </location>
</feature>
<feature type="transmembrane region" description="Helical" evidence="6">
    <location>
        <begin position="282"/>
        <end position="302"/>
    </location>
</feature>
<evidence type="ECO:0000256" key="5">
    <source>
        <dbReference type="ARBA" id="ARBA00023136"/>
    </source>
</evidence>